<proteinExistence type="predicted"/>
<reference evidence="1" key="1">
    <citation type="submission" date="2022-07" db="EMBL/GenBank/DDBJ databases">
        <title>Isolation, identification, and degradation of a PFOSA degrading strain from sewage treatment plant.</title>
        <authorList>
            <person name="Zhang L."/>
            <person name="Huo Y."/>
        </authorList>
    </citation>
    <scope>NUCLEOTIDE SEQUENCE</scope>
    <source>
        <strain evidence="1">C1</strain>
    </source>
</reference>
<name>A0ABY5IZ43_9FLAO</name>
<evidence type="ECO:0000313" key="1">
    <source>
        <dbReference type="EMBL" id="UUC47422.1"/>
    </source>
</evidence>
<gene>
    <name evidence="1" type="ORF">NOX80_01880</name>
</gene>
<evidence type="ECO:0000313" key="2">
    <source>
        <dbReference type="Proteomes" id="UP001059844"/>
    </source>
</evidence>
<dbReference type="SUPFAM" id="SSF160104">
    <property type="entry name" value="Acetoacetate decarboxylase-like"/>
    <property type="match status" value="1"/>
</dbReference>
<dbReference type="Pfam" id="PF09844">
    <property type="entry name" value="DUF2071"/>
    <property type="match status" value="1"/>
</dbReference>
<dbReference type="InterPro" id="IPR018644">
    <property type="entry name" value="DUF2071"/>
</dbReference>
<accession>A0ABY5IZ43</accession>
<dbReference type="EMBL" id="CP101751">
    <property type="protein sequence ID" value="UUC47422.1"/>
    <property type="molecule type" value="Genomic_DNA"/>
</dbReference>
<organism evidence="1 2">
    <name type="scientific">Flavobacterium cerinum</name>
    <dbReference type="NCBI Taxonomy" id="2502784"/>
    <lineage>
        <taxon>Bacteria</taxon>
        <taxon>Pseudomonadati</taxon>
        <taxon>Bacteroidota</taxon>
        <taxon>Flavobacteriia</taxon>
        <taxon>Flavobacteriales</taxon>
        <taxon>Flavobacteriaceae</taxon>
        <taxon>Flavobacterium</taxon>
    </lineage>
</organism>
<dbReference type="PANTHER" id="PTHR39186">
    <property type="entry name" value="DUF2071 FAMILY PROTEIN"/>
    <property type="match status" value="1"/>
</dbReference>
<sequence>MTAIEQLLSDTAHRTFDYPKSRWIYYQEWNNALFLHWKVPVTLLEKLVPEKLNIDTFDGHAYVSLVAFTMQKIRPRNLPAITFISDFDEINIRTYIDNDNKKGVYFLNIEAAKSLSAYIAKKLSGLPYEKSVINRSDTSYSSYNTQKAFALETEFEIKEPISSKTALDKWLTERYCLYLDQEKSLYRYDIHHKEWEIKNVHLKQLSLNYTIDNISLSNTPDFIHYSDGVKVVAWERSKI</sequence>
<protein>
    <submittedName>
        <fullName evidence="1">DUF2071 domain-containing protein</fullName>
    </submittedName>
</protein>
<dbReference type="Proteomes" id="UP001059844">
    <property type="component" value="Chromosome"/>
</dbReference>
<keyword evidence="2" id="KW-1185">Reference proteome</keyword>
<dbReference type="PANTHER" id="PTHR39186:SF1">
    <property type="entry name" value="DUF2071 DOMAIN-CONTAINING PROTEIN"/>
    <property type="match status" value="1"/>
</dbReference>
<dbReference type="InterPro" id="IPR023375">
    <property type="entry name" value="ADC_dom_sf"/>
</dbReference>